<sequence>MSRNAQASGNRRTPRGISVSVRAIASVVLLSLGGCGMGGFSLDKAEIDRSIITSNVPSTVSGTATDAGLAADQMTIRNAASAADLEELAGQPLAWANADTGSRGAISAIAETKARGELCRAFSTSRESFDGVTLYKMRICMVGAGAWRIDEFRPA</sequence>
<protein>
    <submittedName>
        <fullName evidence="3">Surface antigen</fullName>
    </submittedName>
</protein>
<feature type="transmembrane region" description="Helical" evidence="1">
    <location>
        <begin position="21"/>
        <end position="42"/>
    </location>
</feature>
<organism evidence="3 4">
    <name type="scientific">Aquamicrobium lusatiense</name>
    <dbReference type="NCBI Taxonomy" id="89772"/>
    <lineage>
        <taxon>Bacteria</taxon>
        <taxon>Pseudomonadati</taxon>
        <taxon>Pseudomonadota</taxon>
        <taxon>Alphaproteobacteria</taxon>
        <taxon>Hyphomicrobiales</taxon>
        <taxon>Phyllobacteriaceae</taxon>
        <taxon>Aquamicrobium</taxon>
    </lineage>
</organism>
<dbReference type="InterPro" id="IPR032635">
    <property type="entry name" value="Anti_2"/>
</dbReference>
<dbReference type="EMBL" id="JACHEU010000001">
    <property type="protein sequence ID" value="MBB6012176.1"/>
    <property type="molecule type" value="Genomic_DNA"/>
</dbReference>
<reference evidence="3 4" key="1">
    <citation type="submission" date="2020-08" db="EMBL/GenBank/DDBJ databases">
        <title>Genomic Encyclopedia of Type Strains, Phase IV (KMG-IV): sequencing the most valuable type-strain genomes for metagenomic binning, comparative biology and taxonomic classification.</title>
        <authorList>
            <person name="Goeker M."/>
        </authorList>
    </citation>
    <scope>NUCLEOTIDE SEQUENCE [LARGE SCALE GENOMIC DNA]</scope>
    <source>
        <strain evidence="3 4">DSM 11099</strain>
    </source>
</reference>
<dbReference type="RefSeq" id="WP_246374529.1">
    <property type="nucleotide sequence ID" value="NZ_JACHEU010000001.1"/>
</dbReference>
<keyword evidence="1" id="KW-0472">Membrane</keyword>
<keyword evidence="1" id="KW-1133">Transmembrane helix</keyword>
<dbReference type="Proteomes" id="UP000533306">
    <property type="component" value="Unassembled WGS sequence"/>
</dbReference>
<dbReference type="PROSITE" id="PS51257">
    <property type="entry name" value="PROKAR_LIPOPROTEIN"/>
    <property type="match status" value="1"/>
</dbReference>
<evidence type="ECO:0000313" key="3">
    <source>
        <dbReference type="EMBL" id="MBB6012176.1"/>
    </source>
</evidence>
<feature type="domain" description="Surface antigen" evidence="2">
    <location>
        <begin position="43"/>
        <end position="154"/>
    </location>
</feature>
<proteinExistence type="predicted"/>
<accession>A0A7W9S158</accession>
<evidence type="ECO:0000259" key="2">
    <source>
        <dbReference type="Pfam" id="PF16998"/>
    </source>
</evidence>
<keyword evidence="4" id="KW-1185">Reference proteome</keyword>
<dbReference type="AlphaFoldDB" id="A0A7W9S158"/>
<comment type="caution">
    <text evidence="3">The sequence shown here is derived from an EMBL/GenBank/DDBJ whole genome shotgun (WGS) entry which is preliminary data.</text>
</comment>
<evidence type="ECO:0000256" key="1">
    <source>
        <dbReference type="SAM" id="Phobius"/>
    </source>
</evidence>
<name>A0A7W9S158_9HYPH</name>
<evidence type="ECO:0000313" key="4">
    <source>
        <dbReference type="Proteomes" id="UP000533306"/>
    </source>
</evidence>
<gene>
    <name evidence="3" type="ORF">HNR59_001521</name>
</gene>
<keyword evidence="1" id="KW-0812">Transmembrane</keyword>
<dbReference type="Pfam" id="PF16998">
    <property type="entry name" value="17kDa_Anti_2"/>
    <property type="match status" value="1"/>
</dbReference>